<name>A0A4V2S7V6_9PSEU</name>
<comment type="caution">
    <text evidence="4">The sequence shown here is derived from an EMBL/GenBank/DDBJ whole genome shotgun (WGS) entry which is preliminary data.</text>
</comment>
<feature type="domain" description="IPT/TIG" evidence="3">
    <location>
        <begin position="307"/>
        <end position="391"/>
    </location>
</feature>
<evidence type="ECO:0000259" key="3">
    <source>
        <dbReference type="SMART" id="SM00429"/>
    </source>
</evidence>
<dbReference type="PANTHER" id="PTHR36842:SF1">
    <property type="entry name" value="PROTEIN TOLB"/>
    <property type="match status" value="1"/>
</dbReference>
<dbReference type="Gene3D" id="2.60.40.10">
    <property type="entry name" value="Immunoglobulins"/>
    <property type="match status" value="1"/>
</dbReference>
<evidence type="ECO:0000256" key="1">
    <source>
        <dbReference type="ARBA" id="ARBA00009820"/>
    </source>
</evidence>
<reference evidence="4 5" key="1">
    <citation type="submission" date="2019-03" db="EMBL/GenBank/DDBJ databases">
        <title>Genomic Encyclopedia of Type Strains, Phase IV (KMG-IV): sequencing the most valuable type-strain genomes for metagenomic binning, comparative biology and taxonomic classification.</title>
        <authorList>
            <person name="Goeker M."/>
        </authorList>
    </citation>
    <scope>NUCLEOTIDE SEQUENCE [LARGE SCALE GENOMIC DNA]</scope>
    <source>
        <strain evidence="4 5">DSM 45934</strain>
    </source>
</reference>
<evidence type="ECO:0000313" key="5">
    <source>
        <dbReference type="Proteomes" id="UP000295680"/>
    </source>
</evidence>
<dbReference type="InterPro" id="IPR013783">
    <property type="entry name" value="Ig-like_fold"/>
</dbReference>
<dbReference type="SUPFAM" id="SSF82171">
    <property type="entry name" value="DPP6 N-terminal domain-like"/>
    <property type="match status" value="1"/>
</dbReference>
<dbReference type="SMART" id="SM00429">
    <property type="entry name" value="IPT"/>
    <property type="match status" value="1"/>
</dbReference>
<dbReference type="Gene3D" id="2.120.10.60">
    <property type="entry name" value="Tricorn protease N-terminal domain"/>
    <property type="match status" value="1"/>
</dbReference>
<dbReference type="SUPFAM" id="SSF81296">
    <property type="entry name" value="E set domains"/>
    <property type="match status" value="1"/>
</dbReference>
<dbReference type="Pfam" id="PF07676">
    <property type="entry name" value="PD40"/>
    <property type="match status" value="4"/>
</dbReference>
<dbReference type="InterPro" id="IPR002909">
    <property type="entry name" value="IPT_dom"/>
</dbReference>
<accession>A0A4V2S7V6</accession>
<dbReference type="InterPro" id="IPR014756">
    <property type="entry name" value="Ig_E-set"/>
</dbReference>
<dbReference type="PANTHER" id="PTHR36842">
    <property type="entry name" value="PROTEIN TOLB HOMOLOG"/>
    <property type="match status" value="1"/>
</dbReference>
<evidence type="ECO:0000256" key="2">
    <source>
        <dbReference type="SAM" id="MobiDB-lite"/>
    </source>
</evidence>
<dbReference type="AlphaFoldDB" id="A0A4V2S7V6"/>
<dbReference type="Gene3D" id="2.120.10.30">
    <property type="entry name" value="TolB, C-terminal domain"/>
    <property type="match status" value="1"/>
</dbReference>
<evidence type="ECO:0000313" key="4">
    <source>
        <dbReference type="EMBL" id="TCO61100.1"/>
    </source>
</evidence>
<dbReference type="RefSeq" id="WP_132116561.1">
    <property type="nucleotide sequence ID" value="NZ_SLWS01000003.1"/>
</dbReference>
<dbReference type="InterPro" id="IPR011042">
    <property type="entry name" value="6-blade_b-propeller_TolB-like"/>
</dbReference>
<dbReference type="Pfam" id="PF01833">
    <property type="entry name" value="TIG"/>
    <property type="match status" value="1"/>
</dbReference>
<dbReference type="InterPro" id="IPR011659">
    <property type="entry name" value="WD40"/>
</dbReference>
<organism evidence="4 5">
    <name type="scientific">Actinocrispum wychmicini</name>
    <dbReference type="NCBI Taxonomy" id="1213861"/>
    <lineage>
        <taxon>Bacteria</taxon>
        <taxon>Bacillati</taxon>
        <taxon>Actinomycetota</taxon>
        <taxon>Actinomycetes</taxon>
        <taxon>Pseudonocardiales</taxon>
        <taxon>Pseudonocardiaceae</taxon>
        <taxon>Actinocrispum</taxon>
    </lineage>
</organism>
<dbReference type="GO" id="GO:0005975">
    <property type="term" value="P:carbohydrate metabolic process"/>
    <property type="evidence" value="ECO:0007669"/>
    <property type="project" value="UniProtKB-ARBA"/>
</dbReference>
<dbReference type="EMBL" id="SLWS01000003">
    <property type="protein sequence ID" value="TCO61100.1"/>
    <property type="molecule type" value="Genomic_DNA"/>
</dbReference>
<dbReference type="NCBIfam" id="NF038114">
    <property type="entry name" value="rightmost"/>
    <property type="match status" value="1"/>
</dbReference>
<proteinExistence type="inferred from homology"/>
<comment type="similarity">
    <text evidence="1">Belongs to the TolB family.</text>
</comment>
<gene>
    <name evidence="4" type="ORF">EV192_103684</name>
</gene>
<sequence>MMVQQVQGGHKAHADRPGRRWSPRRLATLAAGSALAAVVSVVAAVPAQAAFPGDNGKIYFVESSTIFSMNPDGSGVTTVTRGLNSSAPRVSADGTKVAFLKYAGGPNFQVHTMNPDGTGVTQLTSGAGADGRSLAWSPDGTKLVYRPGGTLTVINADGTNPVSLGVNGSEPNWSPDGTKIVYNASGAINTINPDGTGQTTLASTPGVTYFAPNWSPDSTKITFTAFSFDPLGNHVFTMNADGSNQTNISTENNDRASVWSPDGTKILFGDNDGLLVMDPDGTNRTRIHTNTIAPAQNGDWAAIPAPTPTVTAVNPASGPTTGGTIVTITGTKFTGATAVAFGTTAATSFTVNSDTSITATAPAATAGPVDVTVTTSSGTSATNPADRYTYTYAFTGFFPPVDNPPAVNTRNAGSTVPVKFSLGGNQGPSIFPPGSPASQQYDCTTGTPIGAPQATTGSLNYDTGSGRYQYTWRTDAAWADTCRHLQVTLTDGTTHTADFKFH</sequence>
<protein>
    <submittedName>
        <fullName evidence="4">WD40 repeat protein</fullName>
    </submittedName>
</protein>
<keyword evidence="5" id="KW-1185">Reference proteome</keyword>
<dbReference type="OrthoDB" id="9808778at2"/>
<dbReference type="Proteomes" id="UP000295680">
    <property type="component" value="Unassembled WGS sequence"/>
</dbReference>
<feature type="region of interest" description="Disordered" evidence="2">
    <location>
        <begin position="1"/>
        <end position="21"/>
    </location>
</feature>